<sequence length="110" mass="12188">MKNYPKKDPQTHNPSCAKAQVDGYQQALRDFGITELLAKLSHCSETGFHTRLPIQPIEADAIAAVLIQQLTTSLNPSWLASYLHGFQHHQGVTDIAWENHLLSLALEVAS</sequence>
<evidence type="ECO:0000313" key="2">
    <source>
        <dbReference type="Proteomes" id="UP000176944"/>
    </source>
</evidence>
<protein>
    <submittedName>
        <fullName evidence="1">Uncharacterized protein</fullName>
    </submittedName>
</protein>
<gene>
    <name evidence="1" type="ORF">BJP36_01250</name>
</gene>
<dbReference type="AlphaFoldDB" id="A0A1D9FU75"/>
<organism evidence="1 2">
    <name type="scientific">Moorena producens (strain JHB)</name>
    <dbReference type="NCBI Taxonomy" id="1454205"/>
    <lineage>
        <taxon>Bacteria</taxon>
        <taxon>Bacillati</taxon>
        <taxon>Cyanobacteriota</taxon>
        <taxon>Cyanophyceae</taxon>
        <taxon>Coleofasciculales</taxon>
        <taxon>Coleofasciculaceae</taxon>
        <taxon>Moorena</taxon>
    </lineage>
</organism>
<reference evidence="2" key="1">
    <citation type="submission" date="2016-10" db="EMBL/GenBank/DDBJ databases">
        <title>Comparative genomics uncovers the prolific and rare metabolic potential of the cyanobacterial genus Moorea.</title>
        <authorList>
            <person name="Leao T."/>
            <person name="Castelao G."/>
            <person name="Korobeynikov A."/>
            <person name="Monroe E.A."/>
            <person name="Podell S."/>
            <person name="Glukhov E."/>
            <person name="Allen E."/>
            <person name="Gerwick W.H."/>
            <person name="Gerwick L."/>
        </authorList>
    </citation>
    <scope>NUCLEOTIDE SEQUENCE [LARGE SCALE GENOMIC DNA]</scope>
    <source>
        <strain evidence="2">JHB</strain>
    </source>
</reference>
<accession>A0A1D9FU75</accession>
<name>A0A1D9FU75_MOOP1</name>
<dbReference type="EMBL" id="CP017708">
    <property type="protein sequence ID" value="AOY78720.1"/>
    <property type="molecule type" value="Genomic_DNA"/>
</dbReference>
<evidence type="ECO:0000313" key="1">
    <source>
        <dbReference type="EMBL" id="AOY78720.1"/>
    </source>
</evidence>
<dbReference type="Proteomes" id="UP000176944">
    <property type="component" value="Chromosome"/>
</dbReference>
<proteinExistence type="predicted"/>